<dbReference type="RefSeq" id="XP_014150826.1">
    <property type="nucleotide sequence ID" value="XM_014295351.1"/>
</dbReference>
<proteinExistence type="predicted"/>
<dbReference type="GeneID" id="25911104"/>
<reference evidence="1 2" key="1">
    <citation type="submission" date="2011-02" db="EMBL/GenBank/DDBJ databases">
        <title>The Genome Sequence of Sphaeroforma arctica JP610.</title>
        <authorList>
            <consortium name="The Broad Institute Genome Sequencing Platform"/>
            <person name="Russ C."/>
            <person name="Cuomo C."/>
            <person name="Young S.K."/>
            <person name="Zeng Q."/>
            <person name="Gargeya S."/>
            <person name="Alvarado L."/>
            <person name="Berlin A."/>
            <person name="Chapman S.B."/>
            <person name="Chen Z."/>
            <person name="Freedman E."/>
            <person name="Gellesch M."/>
            <person name="Goldberg J."/>
            <person name="Griggs A."/>
            <person name="Gujja S."/>
            <person name="Heilman E."/>
            <person name="Heiman D."/>
            <person name="Howarth C."/>
            <person name="Mehta T."/>
            <person name="Neiman D."/>
            <person name="Pearson M."/>
            <person name="Roberts A."/>
            <person name="Saif S."/>
            <person name="Shea T."/>
            <person name="Shenoy N."/>
            <person name="Sisk P."/>
            <person name="Stolte C."/>
            <person name="Sykes S."/>
            <person name="White J."/>
            <person name="Yandava C."/>
            <person name="Burger G."/>
            <person name="Gray M.W."/>
            <person name="Holland P.W.H."/>
            <person name="King N."/>
            <person name="Lang F.B.F."/>
            <person name="Roger A.J."/>
            <person name="Ruiz-Trillo I."/>
            <person name="Haas B."/>
            <person name="Nusbaum C."/>
            <person name="Birren B."/>
        </authorList>
    </citation>
    <scope>NUCLEOTIDE SEQUENCE [LARGE SCALE GENOMIC DNA]</scope>
    <source>
        <strain evidence="1 2">JP610</strain>
    </source>
</reference>
<name>A0A0L0FJF3_9EUKA</name>
<dbReference type="EMBL" id="KQ242913">
    <property type="protein sequence ID" value="KNC76924.1"/>
    <property type="molecule type" value="Genomic_DNA"/>
</dbReference>
<organism evidence="1 2">
    <name type="scientific">Sphaeroforma arctica JP610</name>
    <dbReference type="NCBI Taxonomy" id="667725"/>
    <lineage>
        <taxon>Eukaryota</taxon>
        <taxon>Ichthyosporea</taxon>
        <taxon>Ichthyophonida</taxon>
        <taxon>Sphaeroforma</taxon>
    </lineage>
</organism>
<evidence type="ECO:0000313" key="1">
    <source>
        <dbReference type="EMBL" id="KNC76924.1"/>
    </source>
</evidence>
<gene>
    <name evidence="1" type="ORF">SARC_10600</name>
</gene>
<protein>
    <submittedName>
        <fullName evidence="1">Uncharacterized protein</fullName>
    </submittedName>
</protein>
<dbReference type="Proteomes" id="UP000054560">
    <property type="component" value="Unassembled WGS sequence"/>
</dbReference>
<accession>A0A0L0FJF3</accession>
<sequence length="163" mass="18977">MRGSMQSQRIFQISEQISEMVKDVAENEDNMDTVLTEYANDIVCTRDVENRKQVSIGGYATLQVSLLVIKQLKNKYTYLYDFFQTYARDYPLLWQQAHKARAHIMSLSGLLIAAIALREQAEDEDELRSFFVKYGDNLHYEDFFQDVTTIDAFLSEISELHQV</sequence>
<keyword evidence="2" id="KW-1185">Reference proteome</keyword>
<dbReference type="AlphaFoldDB" id="A0A0L0FJF3"/>
<evidence type="ECO:0000313" key="2">
    <source>
        <dbReference type="Proteomes" id="UP000054560"/>
    </source>
</evidence>
<feature type="non-terminal residue" evidence="1">
    <location>
        <position position="163"/>
    </location>
</feature>